<feature type="compositionally biased region" description="Basic and acidic residues" evidence="1">
    <location>
        <begin position="1"/>
        <end position="12"/>
    </location>
</feature>
<evidence type="ECO:0000313" key="5">
    <source>
        <dbReference type="Proteomes" id="UP000659654"/>
    </source>
</evidence>
<evidence type="ECO:0000313" key="3">
    <source>
        <dbReference type="EMBL" id="CAG9110205.1"/>
    </source>
</evidence>
<proteinExistence type="predicted"/>
<dbReference type="Proteomes" id="UP000659654">
    <property type="component" value="Unassembled WGS sequence"/>
</dbReference>
<name>A0A1I7SQP7_BURXY</name>
<dbReference type="EMBL" id="CAJFDI010000003">
    <property type="protein sequence ID" value="CAD5222424.1"/>
    <property type="molecule type" value="Genomic_DNA"/>
</dbReference>
<evidence type="ECO:0000256" key="1">
    <source>
        <dbReference type="SAM" id="MobiDB-lite"/>
    </source>
</evidence>
<feature type="region of interest" description="Disordered" evidence="1">
    <location>
        <begin position="65"/>
        <end position="123"/>
    </location>
</feature>
<feature type="compositionally biased region" description="Basic and acidic residues" evidence="1">
    <location>
        <begin position="95"/>
        <end position="106"/>
    </location>
</feature>
<evidence type="ECO:0000313" key="2">
    <source>
        <dbReference type="EMBL" id="CAD5222424.1"/>
    </source>
</evidence>
<dbReference type="Proteomes" id="UP000095284">
    <property type="component" value="Unplaced"/>
</dbReference>
<reference evidence="6" key="1">
    <citation type="submission" date="2016-11" db="UniProtKB">
        <authorList>
            <consortium name="WormBaseParasite"/>
        </authorList>
    </citation>
    <scope>IDENTIFICATION</scope>
</reference>
<sequence>MDTRKLWDPDKNYKKKRTERNEGTAEKKREPDLWSLRGPAVLCRTGSGVHLSPNCTPNQVYSATATPRMQTDASRRPPVPLPFTVLPPFSPRVSTEPDRTRPDASRRFFHQIEPNSPPCPLDS</sequence>
<dbReference type="AlphaFoldDB" id="A0A1I7SQP7"/>
<protein>
    <submittedName>
        <fullName evidence="2">(pine wood nematode) hypothetical protein</fullName>
    </submittedName>
</protein>
<evidence type="ECO:0000313" key="6">
    <source>
        <dbReference type="WBParaSite" id="BXY_1536000.1"/>
    </source>
</evidence>
<dbReference type="Proteomes" id="UP000582659">
    <property type="component" value="Unassembled WGS sequence"/>
</dbReference>
<dbReference type="WBParaSite" id="BXY_1536000.1">
    <property type="protein sequence ID" value="BXY_1536000.1"/>
    <property type="gene ID" value="BXY_1536000"/>
</dbReference>
<evidence type="ECO:0000313" key="4">
    <source>
        <dbReference type="Proteomes" id="UP000095284"/>
    </source>
</evidence>
<dbReference type="EMBL" id="CAJFCV020000003">
    <property type="protein sequence ID" value="CAG9110205.1"/>
    <property type="molecule type" value="Genomic_DNA"/>
</dbReference>
<keyword evidence="5" id="KW-1185">Reference proteome</keyword>
<accession>A0A1I7SQP7</accession>
<reference evidence="3" key="2">
    <citation type="submission" date="2020-08" db="EMBL/GenBank/DDBJ databases">
        <authorList>
            <person name="Kikuchi T."/>
        </authorList>
    </citation>
    <scope>NUCLEOTIDE SEQUENCE</scope>
    <source>
        <strain evidence="2">Ka4C1</strain>
    </source>
</reference>
<gene>
    <name evidence="2" type="ORF">BXYJ_LOCUS7392</name>
</gene>
<feature type="compositionally biased region" description="Basic and acidic residues" evidence="1">
    <location>
        <begin position="19"/>
        <end position="32"/>
    </location>
</feature>
<feature type="region of interest" description="Disordered" evidence="1">
    <location>
        <begin position="1"/>
        <end position="32"/>
    </location>
</feature>
<organism evidence="4 6">
    <name type="scientific">Bursaphelenchus xylophilus</name>
    <name type="common">Pinewood nematode worm</name>
    <name type="synonym">Aphelenchoides xylophilus</name>
    <dbReference type="NCBI Taxonomy" id="6326"/>
    <lineage>
        <taxon>Eukaryota</taxon>
        <taxon>Metazoa</taxon>
        <taxon>Ecdysozoa</taxon>
        <taxon>Nematoda</taxon>
        <taxon>Chromadorea</taxon>
        <taxon>Rhabditida</taxon>
        <taxon>Tylenchina</taxon>
        <taxon>Tylenchomorpha</taxon>
        <taxon>Aphelenchoidea</taxon>
        <taxon>Aphelenchoididae</taxon>
        <taxon>Bursaphelenchus</taxon>
    </lineage>
</organism>